<protein>
    <recommendedName>
        <fullName evidence="1">T-cell receptor alpha chain constant domain-containing protein</fullName>
    </recommendedName>
</protein>
<sequence>ILNPRLSNLQSVEPSVYQLESKKESSDLAACLITDYSSNLINIKFNDSLDPVATSGSVVVVKDGDKESASLGVVIWSKNKDQFQCSAIYNRSLRPEDSFADTFSIWHTIHGLAILYINT</sequence>
<dbReference type="SUPFAM" id="SSF48726">
    <property type="entry name" value="Immunoglobulin"/>
    <property type="match status" value="1"/>
</dbReference>
<dbReference type="InterPro" id="IPR036179">
    <property type="entry name" value="Ig-like_dom_sf"/>
</dbReference>
<evidence type="ECO:0000313" key="2">
    <source>
        <dbReference type="Ensembl" id="ENSLLTP00000002702.1"/>
    </source>
</evidence>
<keyword evidence="3" id="KW-1185">Reference proteome</keyword>
<dbReference type="Ensembl" id="ENSLLTT00000002812.1">
    <property type="protein sequence ID" value="ENSLLTP00000002702.1"/>
    <property type="gene ID" value="ENSLLTG00000002073.1"/>
</dbReference>
<reference evidence="2" key="2">
    <citation type="submission" date="2025-09" db="UniProtKB">
        <authorList>
            <consortium name="Ensembl"/>
        </authorList>
    </citation>
    <scope>IDENTIFICATION</scope>
</reference>
<dbReference type="Pfam" id="PF09291">
    <property type="entry name" value="DUF1968"/>
    <property type="match status" value="1"/>
</dbReference>
<evidence type="ECO:0000313" key="3">
    <source>
        <dbReference type="Proteomes" id="UP000694406"/>
    </source>
</evidence>
<dbReference type="AlphaFoldDB" id="A0A8C5RHE2"/>
<proteinExistence type="predicted"/>
<name>A0A8C5RHE2_LATLA</name>
<dbReference type="InterPro" id="IPR015370">
    <property type="entry name" value="TCR_alpha_C"/>
</dbReference>
<accession>A0A8C5RHE2</accession>
<dbReference type="Proteomes" id="UP000694406">
    <property type="component" value="Unplaced"/>
</dbReference>
<feature type="domain" description="T-cell receptor alpha chain constant" evidence="1">
    <location>
        <begin position="14"/>
        <end position="91"/>
    </location>
</feature>
<reference evidence="2" key="1">
    <citation type="submission" date="2025-08" db="UniProtKB">
        <authorList>
            <consortium name="Ensembl"/>
        </authorList>
    </citation>
    <scope>IDENTIFICATION</scope>
</reference>
<dbReference type="InterPro" id="IPR013783">
    <property type="entry name" value="Ig-like_fold"/>
</dbReference>
<organism evidence="2 3">
    <name type="scientific">Laticauda laticaudata</name>
    <name type="common">Blue-ringed sea krait</name>
    <name type="synonym">Blue-lipped sea krait</name>
    <dbReference type="NCBI Taxonomy" id="8630"/>
    <lineage>
        <taxon>Eukaryota</taxon>
        <taxon>Metazoa</taxon>
        <taxon>Chordata</taxon>
        <taxon>Craniata</taxon>
        <taxon>Vertebrata</taxon>
        <taxon>Euteleostomi</taxon>
        <taxon>Lepidosauria</taxon>
        <taxon>Squamata</taxon>
        <taxon>Bifurcata</taxon>
        <taxon>Unidentata</taxon>
        <taxon>Episquamata</taxon>
        <taxon>Toxicofera</taxon>
        <taxon>Serpentes</taxon>
        <taxon>Colubroidea</taxon>
        <taxon>Elapidae</taxon>
        <taxon>Laticaudinae</taxon>
        <taxon>Laticauda</taxon>
    </lineage>
</organism>
<evidence type="ECO:0000259" key="1">
    <source>
        <dbReference type="Pfam" id="PF09291"/>
    </source>
</evidence>
<dbReference type="Gene3D" id="2.60.40.10">
    <property type="entry name" value="Immunoglobulins"/>
    <property type="match status" value="1"/>
</dbReference>